<protein>
    <submittedName>
        <fullName evidence="6">Cytidine deaminase</fullName>
    </submittedName>
</protein>
<dbReference type="Proteomes" id="UP000609346">
    <property type="component" value="Unassembled WGS sequence"/>
</dbReference>
<dbReference type="PANTHER" id="PTHR11644">
    <property type="entry name" value="CYTIDINE DEAMINASE"/>
    <property type="match status" value="1"/>
</dbReference>
<sequence length="129" mass="13909">MELEKLDLDLINQAEQIIERNFDSEKYYHTVGAAVRSTNGKVYIGVNLDGIHGSCAEAIALGAAITAGERGFECIVAVYGKDAPHNVLSPCGNCRQLIAEIAPQCNVIIQTGEGYKKVTIAELLPYPCL</sequence>
<dbReference type="PANTHER" id="PTHR11644:SF2">
    <property type="entry name" value="CYTIDINE DEAMINASE"/>
    <property type="match status" value="1"/>
</dbReference>
<name>A0ABR8MWP0_9BACL</name>
<keyword evidence="3" id="KW-0378">Hydrolase</keyword>
<organism evidence="6 7">
    <name type="scientific">Paenibacillus terricola</name>
    <dbReference type="NCBI Taxonomy" id="2763503"/>
    <lineage>
        <taxon>Bacteria</taxon>
        <taxon>Bacillati</taxon>
        <taxon>Bacillota</taxon>
        <taxon>Bacilli</taxon>
        <taxon>Bacillales</taxon>
        <taxon>Paenibacillaceae</taxon>
        <taxon>Paenibacillus</taxon>
    </lineage>
</organism>
<keyword evidence="2" id="KW-0479">Metal-binding</keyword>
<feature type="domain" description="CMP/dCMP-type deaminase" evidence="5">
    <location>
        <begin position="5"/>
        <end position="129"/>
    </location>
</feature>
<evidence type="ECO:0000259" key="5">
    <source>
        <dbReference type="PROSITE" id="PS51747"/>
    </source>
</evidence>
<dbReference type="PROSITE" id="PS51747">
    <property type="entry name" value="CYT_DCMP_DEAMINASES_2"/>
    <property type="match status" value="1"/>
</dbReference>
<dbReference type="CDD" id="cd01283">
    <property type="entry name" value="cytidine_deaminase"/>
    <property type="match status" value="1"/>
</dbReference>
<keyword evidence="7" id="KW-1185">Reference proteome</keyword>
<evidence type="ECO:0000313" key="6">
    <source>
        <dbReference type="EMBL" id="MBD3919320.1"/>
    </source>
</evidence>
<comment type="caution">
    <text evidence="6">The sequence shown here is derived from an EMBL/GenBank/DDBJ whole genome shotgun (WGS) entry which is preliminary data.</text>
</comment>
<dbReference type="InterPro" id="IPR002125">
    <property type="entry name" value="CMP_dCMP_dom"/>
</dbReference>
<evidence type="ECO:0000256" key="4">
    <source>
        <dbReference type="ARBA" id="ARBA00022833"/>
    </source>
</evidence>
<evidence type="ECO:0000256" key="2">
    <source>
        <dbReference type="ARBA" id="ARBA00022723"/>
    </source>
</evidence>
<keyword evidence="4" id="KW-0862">Zinc</keyword>
<evidence type="ECO:0000256" key="1">
    <source>
        <dbReference type="ARBA" id="ARBA00006576"/>
    </source>
</evidence>
<gene>
    <name evidence="6" type="ORF">H8B09_11190</name>
</gene>
<accession>A0ABR8MWP0</accession>
<dbReference type="PROSITE" id="PS00903">
    <property type="entry name" value="CYT_DCMP_DEAMINASES_1"/>
    <property type="match status" value="1"/>
</dbReference>
<evidence type="ECO:0000256" key="3">
    <source>
        <dbReference type="ARBA" id="ARBA00022801"/>
    </source>
</evidence>
<dbReference type="RefSeq" id="WP_191203575.1">
    <property type="nucleotide sequence ID" value="NZ_JACXZA010000002.1"/>
</dbReference>
<comment type="similarity">
    <text evidence="1">Belongs to the cytidine and deoxycytidylate deaminase family.</text>
</comment>
<dbReference type="InterPro" id="IPR016192">
    <property type="entry name" value="APOBEC/CMP_deaminase_Zn-bd"/>
</dbReference>
<dbReference type="InterPro" id="IPR050202">
    <property type="entry name" value="Cyt/Deoxycyt_deaminase"/>
</dbReference>
<proteinExistence type="inferred from homology"/>
<dbReference type="SUPFAM" id="SSF53927">
    <property type="entry name" value="Cytidine deaminase-like"/>
    <property type="match status" value="1"/>
</dbReference>
<dbReference type="InterPro" id="IPR016193">
    <property type="entry name" value="Cytidine_deaminase-like"/>
</dbReference>
<evidence type="ECO:0000313" key="7">
    <source>
        <dbReference type="Proteomes" id="UP000609346"/>
    </source>
</evidence>
<dbReference type="Pfam" id="PF00383">
    <property type="entry name" value="dCMP_cyt_deam_1"/>
    <property type="match status" value="1"/>
</dbReference>
<dbReference type="EMBL" id="JACXZA010000002">
    <property type="protein sequence ID" value="MBD3919320.1"/>
    <property type="molecule type" value="Genomic_DNA"/>
</dbReference>
<dbReference type="Gene3D" id="3.40.140.10">
    <property type="entry name" value="Cytidine Deaminase, domain 2"/>
    <property type="match status" value="1"/>
</dbReference>
<reference evidence="6 7" key="1">
    <citation type="submission" date="2020-09" db="EMBL/GenBank/DDBJ databases">
        <title>Paenibacillus sp. strain PR3 16S rRNA gene Genome sequencing and assembly.</title>
        <authorList>
            <person name="Kim J."/>
        </authorList>
    </citation>
    <scope>NUCLEOTIDE SEQUENCE [LARGE SCALE GENOMIC DNA]</scope>
    <source>
        <strain evidence="6 7">PR3</strain>
    </source>
</reference>